<protein>
    <submittedName>
        <fullName evidence="4">ABC transporter</fullName>
    </submittedName>
</protein>
<keyword evidence="1" id="KW-0813">Transport</keyword>
<organism evidence="4 5">
    <name type="scientific">Colletotrichum higginsianum (strain IMI 349063)</name>
    <name type="common">Crucifer anthracnose fungus</name>
    <dbReference type="NCBI Taxonomy" id="759273"/>
    <lineage>
        <taxon>Eukaryota</taxon>
        <taxon>Fungi</taxon>
        <taxon>Dikarya</taxon>
        <taxon>Ascomycota</taxon>
        <taxon>Pezizomycotina</taxon>
        <taxon>Sordariomycetes</taxon>
        <taxon>Hypocreomycetidae</taxon>
        <taxon>Glomerellales</taxon>
        <taxon>Glomerellaceae</taxon>
        <taxon>Colletotrichum</taxon>
        <taxon>Colletotrichum destructivum species complex</taxon>
    </lineage>
</organism>
<gene>
    <name evidence="4" type="ORF">CH063_13321</name>
</gene>
<dbReference type="STRING" id="759273.H1VTY1"/>
<evidence type="ECO:0000256" key="2">
    <source>
        <dbReference type="SAM" id="Phobius"/>
    </source>
</evidence>
<evidence type="ECO:0000313" key="4">
    <source>
        <dbReference type="EMBL" id="CCF43689.1"/>
    </source>
</evidence>
<dbReference type="Pfam" id="PF06422">
    <property type="entry name" value="PDR_CDR"/>
    <property type="match status" value="1"/>
</dbReference>
<name>H1VTY1_COLHI</name>
<sequence length="94" mass="9978">SDATCGGFLGPFAEAAGGRVLNPAAAGDGAGSVCEYCPLGTTGDFLARFDIAYGTRWRDLGIVWAYVLFNIAAAMALYWLFRVPKGKRAKVKRA</sequence>
<dbReference type="InterPro" id="IPR010929">
    <property type="entry name" value="PDR_CDR_ABC"/>
</dbReference>
<feature type="transmembrane region" description="Helical" evidence="2">
    <location>
        <begin position="63"/>
        <end position="81"/>
    </location>
</feature>
<keyword evidence="2" id="KW-0812">Transmembrane</keyword>
<dbReference type="GO" id="GO:0005524">
    <property type="term" value="F:ATP binding"/>
    <property type="evidence" value="ECO:0007669"/>
    <property type="project" value="InterPro"/>
</dbReference>
<feature type="non-terminal residue" evidence="4">
    <location>
        <position position="1"/>
    </location>
</feature>
<dbReference type="EMBL" id="CACQ02006296">
    <property type="protein sequence ID" value="CCF43689.1"/>
    <property type="molecule type" value="Genomic_DNA"/>
</dbReference>
<accession>H1VTY1</accession>
<keyword evidence="2" id="KW-1133">Transmembrane helix</keyword>
<dbReference type="AlphaFoldDB" id="H1VTY1"/>
<reference evidence="5" key="1">
    <citation type="journal article" date="2012" name="Nat. Genet.">
        <title>Lifestyle transitions in plant pathogenic Colletotrichum fungi deciphered by genome and transcriptome analyses.</title>
        <authorList>
            <person name="O'Connell R.J."/>
            <person name="Thon M.R."/>
            <person name="Hacquard S."/>
            <person name="Amyotte S.G."/>
            <person name="Kleemann J."/>
            <person name="Torres M.F."/>
            <person name="Damm U."/>
            <person name="Buiate E.A."/>
            <person name="Epstein L."/>
            <person name="Alkan N."/>
            <person name="Altmueller J."/>
            <person name="Alvarado-Balderrama L."/>
            <person name="Bauser C.A."/>
            <person name="Becker C."/>
            <person name="Birren B.W."/>
            <person name="Chen Z."/>
            <person name="Choi J."/>
            <person name="Crouch J.A."/>
            <person name="Duvick J.P."/>
            <person name="Farman M.A."/>
            <person name="Gan P."/>
            <person name="Heiman D."/>
            <person name="Henrissat B."/>
            <person name="Howard R.J."/>
            <person name="Kabbage M."/>
            <person name="Koch C."/>
            <person name="Kracher B."/>
            <person name="Kubo Y."/>
            <person name="Law A.D."/>
            <person name="Lebrun M.-H."/>
            <person name="Lee Y.-H."/>
            <person name="Miyara I."/>
            <person name="Moore N."/>
            <person name="Neumann U."/>
            <person name="Nordstroem K."/>
            <person name="Panaccione D.G."/>
            <person name="Panstruga R."/>
            <person name="Place M."/>
            <person name="Proctor R.H."/>
            <person name="Prusky D."/>
            <person name="Rech G."/>
            <person name="Reinhardt R."/>
            <person name="Rollins J.A."/>
            <person name="Rounsley S."/>
            <person name="Schardl C.L."/>
            <person name="Schwartz D.C."/>
            <person name="Shenoy N."/>
            <person name="Shirasu K."/>
            <person name="Sikhakolli U.R."/>
            <person name="Stueber K."/>
            <person name="Sukno S.A."/>
            <person name="Sweigard J.A."/>
            <person name="Takano Y."/>
            <person name="Takahara H."/>
            <person name="Trail F."/>
            <person name="van der Does H.C."/>
            <person name="Voll L.M."/>
            <person name="Will I."/>
            <person name="Young S."/>
            <person name="Zeng Q."/>
            <person name="Zhang J."/>
            <person name="Zhou S."/>
            <person name="Dickman M.B."/>
            <person name="Schulze-Lefert P."/>
            <person name="Ver Loren van Themaat E."/>
            <person name="Ma L.-J."/>
            <person name="Vaillancourt L.J."/>
        </authorList>
    </citation>
    <scope>NUCLEOTIDE SEQUENCE [LARGE SCALE GENOMIC DNA]</scope>
    <source>
        <strain evidence="5">IMI 349063</strain>
    </source>
</reference>
<proteinExistence type="predicted"/>
<dbReference type="VEuPathDB" id="FungiDB:CH63R_12129"/>
<dbReference type="HOGENOM" id="CLU_2391861_0_0_1"/>
<feature type="domain" description="CDR ABC transporter" evidence="3">
    <location>
        <begin position="45"/>
        <end position="88"/>
    </location>
</feature>
<keyword evidence="2" id="KW-0472">Membrane</keyword>
<evidence type="ECO:0000259" key="3">
    <source>
        <dbReference type="Pfam" id="PF06422"/>
    </source>
</evidence>
<dbReference type="eggNOG" id="KOG0065">
    <property type="taxonomic scope" value="Eukaryota"/>
</dbReference>
<dbReference type="GO" id="GO:0016020">
    <property type="term" value="C:membrane"/>
    <property type="evidence" value="ECO:0007669"/>
    <property type="project" value="InterPro"/>
</dbReference>
<evidence type="ECO:0000313" key="5">
    <source>
        <dbReference type="Proteomes" id="UP000007174"/>
    </source>
</evidence>
<dbReference type="GO" id="GO:0042626">
    <property type="term" value="F:ATPase-coupled transmembrane transporter activity"/>
    <property type="evidence" value="ECO:0007669"/>
    <property type="project" value="InterPro"/>
</dbReference>
<dbReference type="Proteomes" id="UP000007174">
    <property type="component" value="Unassembled WGS sequence"/>
</dbReference>
<evidence type="ECO:0000256" key="1">
    <source>
        <dbReference type="ARBA" id="ARBA00022448"/>
    </source>
</evidence>